<dbReference type="EMBL" id="JABBWE010000053">
    <property type="protein sequence ID" value="KAG1790107.1"/>
    <property type="molecule type" value="Genomic_DNA"/>
</dbReference>
<dbReference type="Proteomes" id="UP000719766">
    <property type="component" value="Unassembled WGS sequence"/>
</dbReference>
<dbReference type="RefSeq" id="XP_041157092.1">
    <property type="nucleotide sequence ID" value="XM_041307093.1"/>
</dbReference>
<dbReference type="GeneID" id="64600857"/>
<feature type="compositionally biased region" description="Low complexity" evidence="1">
    <location>
        <begin position="280"/>
        <end position="295"/>
    </location>
</feature>
<feature type="region of interest" description="Disordered" evidence="1">
    <location>
        <begin position="230"/>
        <end position="412"/>
    </location>
</feature>
<gene>
    <name evidence="2" type="ORF">HD556DRAFT_1446459</name>
</gene>
<accession>A0A9P7AIJ9</accession>
<reference evidence="2" key="1">
    <citation type="journal article" date="2020" name="New Phytol.">
        <title>Comparative genomics reveals dynamic genome evolution in host specialist ectomycorrhizal fungi.</title>
        <authorList>
            <person name="Lofgren L.A."/>
            <person name="Nguyen N.H."/>
            <person name="Vilgalys R."/>
            <person name="Ruytinx J."/>
            <person name="Liao H.L."/>
            <person name="Branco S."/>
            <person name="Kuo A."/>
            <person name="LaButti K."/>
            <person name="Lipzen A."/>
            <person name="Andreopoulos W."/>
            <person name="Pangilinan J."/>
            <person name="Riley R."/>
            <person name="Hundley H."/>
            <person name="Na H."/>
            <person name="Barry K."/>
            <person name="Grigoriev I.V."/>
            <person name="Stajich J.E."/>
            <person name="Kennedy P.G."/>
        </authorList>
    </citation>
    <scope>NUCLEOTIDE SEQUENCE</scope>
    <source>
        <strain evidence="2">S12</strain>
    </source>
</reference>
<evidence type="ECO:0000256" key="1">
    <source>
        <dbReference type="SAM" id="MobiDB-lite"/>
    </source>
</evidence>
<dbReference type="AlphaFoldDB" id="A0A9P7AIJ9"/>
<keyword evidence="3" id="KW-1185">Reference proteome</keyword>
<name>A0A9P7AIJ9_9AGAM</name>
<evidence type="ECO:0000313" key="2">
    <source>
        <dbReference type="EMBL" id="KAG1790107.1"/>
    </source>
</evidence>
<feature type="compositionally biased region" description="Basic and acidic residues" evidence="1">
    <location>
        <begin position="327"/>
        <end position="336"/>
    </location>
</feature>
<feature type="compositionally biased region" description="Basic residues" evidence="1">
    <location>
        <begin position="337"/>
        <end position="351"/>
    </location>
</feature>
<proteinExistence type="predicted"/>
<feature type="compositionally biased region" description="Basic residues" evidence="1">
    <location>
        <begin position="396"/>
        <end position="408"/>
    </location>
</feature>
<feature type="compositionally biased region" description="Low complexity" evidence="1">
    <location>
        <begin position="305"/>
        <end position="326"/>
    </location>
</feature>
<feature type="region of interest" description="Disordered" evidence="1">
    <location>
        <begin position="647"/>
        <end position="701"/>
    </location>
</feature>
<protein>
    <submittedName>
        <fullName evidence="2">Uncharacterized protein</fullName>
    </submittedName>
</protein>
<dbReference type="OrthoDB" id="2667311at2759"/>
<evidence type="ECO:0000313" key="3">
    <source>
        <dbReference type="Proteomes" id="UP000719766"/>
    </source>
</evidence>
<organism evidence="2 3">
    <name type="scientific">Suillus plorans</name>
    <dbReference type="NCBI Taxonomy" id="116603"/>
    <lineage>
        <taxon>Eukaryota</taxon>
        <taxon>Fungi</taxon>
        <taxon>Dikarya</taxon>
        <taxon>Basidiomycota</taxon>
        <taxon>Agaricomycotina</taxon>
        <taxon>Agaricomycetes</taxon>
        <taxon>Agaricomycetidae</taxon>
        <taxon>Boletales</taxon>
        <taxon>Suillineae</taxon>
        <taxon>Suillaceae</taxon>
        <taxon>Suillus</taxon>
    </lineage>
</organism>
<sequence length="877" mass="96700">MSSKTPTPIALHIKNVHQTKISNLMAAKVSLEVEDNRCMLKLSDATIRVKVSPKCVDQIRVVIQQFRVYQRTARELMKLPKADRVDQTLQFYVSLVSYFKDVIWAFHSEAKDDASSSNSKWRSAYLDYHFALALHDSSFTEDTQATALKAMKRTWTHFWEKKAFKDVQQRNSLILASFTLSEDELNITTVTAKRMHDLFCSSGDDMCGGSFQHTLSDNDSMSVMLKNLAGDRSVPPINNEGEHVAGSIDSEEKQINTKKRSTNSETSSQIVIDDALTEGSSSSRMTRSKSMASKKVSSQIDAQDSLSASSLKTRSISISSKQASSHIDADAGDRASSHKKPSTSSSKKVKQGGRQQTSVAVKGGKNMKLHVLDNDDESPTDKIASNFESIADSKKSQKQKKQTRKTRSSKALGKQKVAAPLVVESEDEFDEALAVYPSVEPEVVEDAEVDSKQSAEEMHQFDDVLFPSVQDGWKSWTKILFDDGNSHIFLRLATWMLIRFRQLTNIDMDDAIAGVVIPHNPRLMDDVEDDHFFEALGLERMYSAIVHMETSPRYMSHIFHALGKVLANSDVSASNPRINPCNSPPTVEARMMSDLDIPWLNLKHTAGMPVSAALNDMTDEDADGSLDGDDVEVRQALDSMVIDEGSASITRGTAHGDSLFPKRKRTLSQASPPKNDGGRGPPKRRKDGWPHTVRSVSPIPSLTDIQESGLLSSPLVPTLPLSHNSDSPIHDTSVLLDAWDEVMADASHDSAAEHQTSSALAHENSIPHDVDPQDVHEQIMNSPSSPRITRINVLPPSPVILVPDTQPSALPCSRHTTPSLPVIECLVTTEDTTQDGSTTPEASLVDAATARPNEDITRSNATPPDHYEKWFNMMIPP</sequence>
<comment type="caution">
    <text evidence="2">The sequence shown here is derived from an EMBL/GenBank/DDBJ whole genome shotgun (WGS) entry which is preliminary data.</text>
</comment>